<sequence>MPHHTIPLLRSCTRILAGTVVAAGMLLNAPAALGDPLSDAIGALIGQLGAAATGQPGQPLPTPRGPGTAIVVLGYGLEPDGRMRPELVQRLEAGFVQAVISPQSPVIVTGGNPRGGVTEADAMARWLIERGIAPERIHVEPAAADTRENAANSAVLMRAIGTGDAVLVTSADHMPRATGIFADAGIPVIGTLTPDGLPPLLLAPFGPAA</sequence>
<organism evidence="3 4">
    <name type="scientific">Nocardia mexicana</name>
    <dbReference type="NCBI Taxonomy" id="279262"/>
    <lineage>
        <taxon>Bacteria</taxon>
        <taxon>Bacillati</taxon>
        <taxon>Actinomycetota</taxon>
        <taxon>Actinomycetes</taxon>
        <taxon>Mycobacteriales</taxon>
        <taxon>Nocardiaceae</taxon>
        <taxon>Nocardia</taxon>
    </lineage>
</organism>
<name>A0A370HGF7_9NOCA</name>
<evidence type="ECO:0000313" key="3">
    <source>
        <dbReference type="EMBL" id="RDI55856.1"/>
    </source>
</evidence>
<protein>
    <submittedName>
        <fullName evidence="3">DUF218 domain-containing protein</fullName>
    </submittedName>
</protein>
<dbReference type="AlphaFoldDB" id="A0A370HGF7"/>
<dbReference type="GO" id="GO:0043164">
    <property type="term" value="P:Gram-negative-bacterium-type cell wall biogenesis"/>
    <property type="evidence" value="ECO:0007669"/>
    <property type="project" value="TreeGrafter"/>
</dbReference>
<keyword evidence="4" id="KW-1185">Reference proteome</keyword>
<accession>A0A370HGF7</accession>
<proteinExistence type="predicted"/>
<reference evidence="3 4" key="1">
    <citation type="submission" date="2018-07" db="EMBL/GenBank/DDBJ databases">
        <title>Genomic Encyclopedia of Type Strains, Phase IV (KMG-IV): sequencing the most valuable type-strain genomes for metagenomic binning, comparative biology and taxonomic classification.</title>
        <authorList>
            <person name="Goeker M."/>
        </authorList>
    </citation>
    <scope>NUCLEOTIDE SEQUENCE [LARGE SCALE GENOMIC DNA]</scope>
    <source>
        <strain evidence="3 4">DSM 44952</strain>
    </source>
</reference>
<dbReference type="CDD" id="cd06259">
    <property type="entry name" value="YdcF-like"/>
    <property type="match status" value="1"/>
</dbReference>
<dbReference type="PANTHER" id="PTHR30336">
    <property type="entry name" value="INNER MEMBRANE PROTEIN, PROBABLE PERMEASE"/>
    <property type="match status" value="1"/>
</dbReference>
<dbReference type="Gene3D" id="3.40.50.620">
    <property type="entry name" value="HUPs"/>
    <property type="match status" value="1"/>
</dbReference>
<dbReference type="Pfam" id="PF02698">
    <property type="entry name" value="DUF218"/>
    <property type="match status" value="1"/>
</dbReference>
<dbReference type="GO" id="GO:0005886">
    <property type="term" value="C:plasma membrane"/>
    <property type="evidence" value="ECO:0007669"/>
    <property type="project" value="TreeGrafter"/>
</dbReference>
<dbReference type="GO" id="GO:0000270">
    <property type="term" value="P:peptidoglycan metabolic process"/>
    <property type="evidence" value="ECO:0007669"/>
    <property type="project" value="TreeGrafter"/>
</dbReference>
<dbReference type="InterPro" id="IPR014729">
    <property type="entry name" value="Rossmann-like_a/b/a_fold"/>
</dbReference>
<comment type="caution">
    <text evidence="3">The sequence shown here is derived from an EMBL/GenBank/DDBJ whole genome shotgun (WGS) entry which is preliminary data.</text>
</comment>
<feature type="chain" id="PRO_5039501248" evidence="1">
    <location>
        <begin position="23"/>
        <end position="209"/>
    </location>
</feature>
<evidence type="ECO:0000313" key="4">
    <source>
        <dbReference type="Proteomes" id="UP000255355"/>
    </source>
</evidence>
<evidence type="ECO:0000259" key="2">
    <source>
        <dbReference type="Pfam" id="PF02698"/>
    </source>
</evidence>
<evidence type="ECO:0000256" key="1">
    <source>
        <dbReference type="SAM" id="SignalP"/>
    </source>
</evidence>
<dbReference type="PANTHER" id="PTHR30336:SF4">
    <property type="entry name" value="ENVELOPE BIOGENESIS FACTOR ELYC"/>
    <property type="match status" value="1"/>
</dbReference>
<feature type="domain" description="DUF218" evidence="2">
    <location>
        <begin position="69"/>
        <end position="190"/>
    </location>
</feature>
<dbReference type="OrthoDB" id="3289889at2"/>
<feature type="signal peptide" evidence="1">
    <location>
        <begin position="1"/>
        <end position="22"/>
    </location>
</feature>
<dbReference type="InterPro" id="IPR003848">
    <property type="entry name" value="DUF218"/>
</dbReference>
<dbReference type="Proteomes" id="UP000255355">
    <property type="component" value="Unassembled WGS sequence"/>
</dbReference>
<dbReference type="EMBL" id="QQAZ01000001">
    <property type="protein sequence ID" value="RDI55856.1"/>
    <property type="molecule type" value="Genomic_DNA"/>
</dbReference>
<gene>
    <name evidence="3" type="ORF">DFR68_101692</name>
</gene>
<keyword evidence="1" id="KW-0732">Signal</keyword>
<dbReference type="InterPro" id="IPR051599">
    <property type="entry name" value="Cell_Envelope_Assoc"/>
</dbReference>